<evidence type="ECO:0000256" key="1">
    <source>
        <dbReference type="SAM" id="MobiDB-lite"/>
    </source>
</evidence>
<sequence length="270" mass="30148">MEAKKSFDKESDYFNPGPGTLTISFLGHGSLAMELDDFVVYVDAVSDYGIYTRYPKADLILVTHEHADHLDGGVIKTVSKPGTRLVLSPPARNKLGTGEVLRHGETLKIPVPSWKSEIEIKAVPAYNISEGRTHFHPEGRGDNGYLLGIGSLRIYLAGDTEDIPEMSDLGPVDIAFLPMNQPYTMLPEQVASAARRIKPSILYPYHYGNSDTARLLKLLEDEKDMEIRIRKMQRSREKRRPGDSGRRGASDTLESSERSGDFRGHVDRFC</sequence>
<dbReference type="EMBL" id="VSSQ01000038">
    <property type="protein sequence ID" value="MPL67655.1"/>
    <property type="molecule type" value="Genomic_DNA"/>
</dbReference>
<dbReference type="SUPFAM" id="SSF56281">
    <property type="entry name" value="Metallo-hydrolase/oxidoreductase"/>
    <property type="match status" value="1"/>
</dbReference>
<comment type="caution">
    <text evidence="2">The sequence shown here is derived from an EMBL/GenBank/DDBJ whole genome shotgun (WGS) entry which is preliminary data.</text>
</comment>
<dbReference type="InterPro" id="IPR036866">
    <property type="entry name" value="RibonucZ/Hydroxyglut_hydro"/>
</dbReference>
<evidence type="ECO:0000313" key="2">
    <source>
        <dbReference type="EMBL" id="MPL67655.1"/>
    </source>
</evidence>
<evidence type="ECO:0008006" key="3">
    <source>
        <dbReference type="Google" id="ProtNLM"/>
    </source>
</evidence>
<organism evidence="2">
    <name type="scientific">bioreactor metagenome</name>
    <dbReference type="NCBI Taxonomy" id="1076179"/>
    <lineage>
        <taxon>unclassified sequences</taxon>
        <taxon>metagenomes</taxon>
        <taxon>ecological metagenomes</taxon>
    </lineage>
</organism>
<dbReference type="AlphaFoldDB" id="A0A644TKZ1"/>
<dbReference type="PANTHER" id="PTHR43546">
    <property type="entry name" value="UPF0173 METAL-DEPENDENT HYDROLASE MJ1163-RELATED"/>
    <property type="match status" value="1"/>
</dbReference>
<gene>
    <name evidence="2" type="ORF">SDC9_13353</name>
</gene>
<protein>
    <recommendedName>
        <fullName evidence="3">Metallo-beta-lactamase domain-containing protein</fullName>
    </recommendedName>
</protein>
<feature type="compositionally biased region" description="Basic and acidic residues" evidence="1">
    <location>
        <begin position="240"/>
        <end position="270"/>
    </location>
</feature>
<proteinExistence type="predicted"/>
<reference evidence="2" key="1">
    <citation type="submission" date="2019-08" db="EMBL/GenBank/DDBJ databases">
        <authorList>
            <person name="Kucharzyk K."/>
            <person name="Murdoch R.W."/>
            <person name="Higgins S."/>
            <person name="Loffler F."/>
        </authorList>
    </citation>
    <scope>NUCLEOTIDE SEQUENCE</scope>
</reference>
<name>A0A644TKZ1_9ZZZZ</name>
<dbReference type="InterPro" id="IPR050114">
    <property type="entry name" value="UPF0173_UPF0282_UlaG_hydrolase"/>
</dbReference>
<dbReference type="Gene3D" id="3.60.15.10">
    <property type="entry name" value="Ribonuclease Z/Hydroxyacylglutathione hydrolase-like"/>
    <property type="match status" value="1"/>
</dbReference>
<feature type="region of interest" description="Disordered" evidence="1">
    <location>
        <begin position="231"/>
        <end position="270"/>
    </location>
</feature>
<accession>A0A644TKZ1</accession>
<dbReference type="Pfam" id="PF13483">
    <property type="entry name" value="Lactamase_B_3"/>
    <property type="match status" value="1"/>
</dbReference>
<dbReference type="PANTHER" id="PTHR43546:SF3">
    <property type="entry name" value="UPF0173 METAL-DEPENDENT HYDROLASE MJ1163"/>
    <property type="match status" value="1"/>
</dbReference>